<keyword evidence="2" id="KW-1185">Reference proteome</keyword>
<gene>
    <name evidence="1" type="ORF">ACFS7Z_24345</name>
</gene>
<dbReference type="RefSeq" id="WP_377491049.1">
    <property type="nucleotide sequence ID" value="NZ_JBHUOX010000031.1"/>
</dbReference>
<dbReference type="EMBL" id="JBHUOX010000031">
    <property type="protein sequence ID" value="MFD3003511.1"/>
    <property type="molecule type" value="Genomic_DNA"/>
</dbReference>
<dbReference type="Proteomes" id="UP001597641">
    <property type="component" value="Unassembled WGS sequence"/>
</dbReference>
<reference evidence="2" key="1">
    <citation type="journal article" date="2019" name="Int. J. Syst. Evol. Microbiol.">
        <title>The Global Catalogue of Microorganisms (GCM) 10K type strain sequencing project: providing services to taxonomists for standard genome sequencing and annotation.</title>
        <authorList>
            <consortium name="The Broad Institute Genomics Platform"/>
            <consortium name="The Broad Institute Genome Sequencing Center for Infectious Disease"/>
            <person name="Wu L."/>
            <person name="Ma J."/>
        </authorList>
    </citation>
    <scope>NUCLEOTIDE SEQUENCE [LARGE SCALE GENOMIC DNA]</scope>
    <source>
        <strain evidence="2">KCTC 23984</strain>
    </source>
</reference>
<organism evidence="1 2">
    <name type="scientific">Pontibacter toksunensis</name>
    <dbReference type="NCBI Taxonomy" id="1332631"/>
    <lineage>
        <taxon>Bacteria</taxon>
        <taxon>Pseudomonadati</taxon>
        <taxon>Bacteroidota</taxon>
        <taxon>Cytophagia</taxon>
        <taxon>Cytophagales</taxon>
        <taxon>Hymenobacteraceae</taxon>
        <taxon>Pontibacter</taxon>
    </lineage>
</organism>
<protein>
    <submittedName>
        <fullName evidence="1">Uncharacterized protein</fullName>
    </submittedName>
</protein>
<comment type="caution">
    <text evidence="1">The sequence shown here is derived from an EMBL/GenBank/DDBJ whole genome shotgun (WGS) entry which is preliminary data.</text>
</comment>
<proteinExistence type="predicted"/>
<evidence type="ECO:0000313" key="2">
    <source>
        <dbReference type="Proteomes" id="UP001597641"/>
    </source>
</evidence>
<accession>A0ABW6C0Y9</accession>
<sequence>MKGSNVMLTIRFEDPELEPEEWDKQAQWLMAELKEIDEVETVSRVIDTSPPLGNKSIGGFLAGLLITQFNVENFKRLISYLKDRLVGKPIELEVEADGRKLKLKAYSRQELDYALKAAQDFVLKTA</sequence>
<name>A0ABW6C0Y9_9BACT</name>
<evidence type="ECO:0000313" key="1">
    <source>
        <dbReference type="EMBL" id="MFD3003511.1"/>
    </source>
</evidence>